<name>A0A6V7TXL1_MELEN</name>
<dbReference type="AlphaFoldDB" id="A0A6V7TXL1"/>
<feature type="chain" id="PRO_5027588095" evidence="1">
    <location>
        <begin position="21"/>
        <end position="84"/>
    </location>
</feature>
<comment type="caution">
    <text evidence="2">The sequence shown here is derived from an EMBL/GenBank/DDBJ whole genome shotgun (WGS) entry which is preliminary data.</text>
</comment>
<proteinExistence type="predicted"/>
<evidence type="ECO:0000313" key="3">
    <source>
        <dbReference type="Proteomes" id="UP000580250"/>
    </source>
</evidence>
<evidence type="ECO:0000256" key="1">
    <source>
        <dbReference type="SAM" id="SignalP"/>
    </source>
</evidence>
<evidence type="ECO:0000313" key="2">
    <source>
        <dbReference type="EMBL" id="CAD2136942.1"/>
    </source>
</evidence>
<accession>A0A6V7TXL1</accession>
<gene>
    <name evidence="2" type="ORF">MENT_LOCUS5256</name>
</gene>
<organism evidence="2 3">
    <name type="scientific">Meloidogyne enterolobii</name>
    <name type="common">Root-knot nematode worm</name>
    <name type="synonym">Meloidogyne mayaguensis</name>
    <dbReference type="NCBI Taxonomy" id="390850"/>
    <lineage>
        <taxon>Eukaryota</taxon>
        <taxon>Metazoa</taxon>
        <taxon>Ecdysozoa</taxon>
        <taxon>Nematoda</taxon>
        <taxon>Chromadorea</taxon>
        <taxon>Rhabditida</taxon>
        <taxon>Tylenchina</taxon>
        <taxon>Tylenchomorpha</taxon>
        <taxon>Tylenchoidea</taxon>
        <taxon>Meloidogynidae</taxon>
        <taxon>Meloidogyninae</taxon>
        <taxon>Meloidogyne</taxon>
    </lineage>
</organism>
<dbReference type="EMBL" id="CAJEWN010000019">
    <property type="protein sequence ID" value="CAD2136942.1"/>
    <property type="molecule type" value="Genomic_DNA"/>
</dbReference>
<sequence length="84" mass="9336">MAKFLLILVIVAVYIHLCNSGKNNEINESKAKNPLSVKAGPKFKGGSNLKIIIPKAINNENSVYKNMVSIKKTFFKLFPALLFL</sequence>
<protein>
    <submittedName>
        <fullName evidence="2">Uncharacterized protein</fullName>
    </submittedName>
</protein>
<keyword evidence="1" id="KW-0732">Signal</keyword>
<reference evidence="2 3" key="1">
    <citation type="submission" date="2020-08" db="EMBL/GenBank/DDBJ databases">
        <authorList>
            <person name="Koutsovoulos G."/>
            <person name="Danchin GJ E."/>
        </authorList>
    </citation>
    <scope>NUCLEOTIDE SEQUENCE [LARGE SCALE GENOMIC DNA]</scope>
</reference>
<dbReference type="Proteomes" id="UP000580250">
    <property type="component" value="Unassembled WGS sequence"/>
</dbReference>
<feature type="signal peptide" evidence="1">
    <location>
        <begin position="1"/>
        <end position="20"/>
    </location>
</feature>